<dbReference type="KEGG" id="plyc:GXP70_12505"/>
<dbReference type="SUPFAM" id="SSF109854">
    <property type="entry name" value="DinB/YfiT-like putative metalloenzymes"/>
    <property type="match status" value="1"/>
</dbReference>
<accession>A0A6C0FYY2</accession>
<dbReference type="EMBL" id="CP048209">
    <property type="protein sequence ID" value="QHT60681.1"/>
    <property type="molecule type" value="Genomic_DNA"/>
</dbReference>
<dbReference type="AlphaFoldDB" id="A0A6C0FYY2"/>
<dbReference type="InterPro" id="IPR034660">
    <property type="entry name" value="DinB/YfiT-like"/>
</dbReference>
<feature type="domain" description="DinB-like" evidence="1">
    <location>
        <begin position="19"/>
        <end position="149"/>
    </location>
</feature>
<reference evidence="2 3" key="1">
    <citation type="submission" date="2020-01" db="EMBL/GenBank/DDBJ databases">
        <title>Paenibacillus sp. nov., isolated from tomato rhizosphere.</title>
        <authorList>
            <person name="Weon H.-Y."/>
            <person name="Lee S.A."/>
        </authorList>
    </citation>
    <scope>NUCLEOTIDE SEQUENCE [LARGE SCALE GENOMIC DNA]</scope>
    <source>
        <strain evidence="2 3">12200R-189</strain>
    </source>
</reference>
<protein>
    <submittedName>
        <fullName evidence="2">DinB family protein</fullName>
    </submittedName>
</protein>
<proteinExistence type="predicted"/>
<evidence type="ECO:0000313" key="3">
    <source>
        <dbReference type="Proteomes" id="UP000476064"/>
    </source>
</evidence>
<keyword evidence="3" id="KW-1185">Reference proteome</keyword>
<dbReference type="Pfam" id="PF12867">
    <property type="entry name" value="DinB_2"/>
    <property type="match status" value="1"/>
</dbReference>
<dbReference type="Proteomes" id="UP000476064">
    <property type="component" value="Chromosome"/>
</dbReference>
<evidence type="ECO:0000259" key="1">
    <source>
        <dbReference type="Pfam" id="PF12867"/>
    </source>
</evidence>
<dbReference type="Gene3D" id="1.20.120.450">
    <property type="entry name" value="dinb family like domain"/>
    <property type="match status" value="1"/>
</dbReference>
<organism evidence="2 3">
    <name type="scientific">Paenibacillus lycopersici</name>
    <dbReference type="NCBI Taxonomy" id="2704462"/>
    <lineage>
        <taxon>Bacteria</taxon>
        <taxon>Bacillati</taxon>
        <taxon>Bacillota</taxon>
        <taxon>Bacilli</taxon>
        <taxon>Bacillales</taxon>
        <taxon>Paenibacillaceae</taxon>
        <taxon>Paenibacillus</taxon>
    </lineage>
</organism>
<name>A0A6C0FYY2_9BACL</name>
<gene>
    <name evidence="2" type="ORF">GXP70_12505</name>
</gene>
<evidence type="ECO:0000313" key="2">
    <source>
        <dbReference type="EMBL" id="QHT60681.1"/>
    </source>
</evidence>
<dbReference type="InterPro" id="IPR024775">
    <property type="entry name" value="DinB-like"/>
</dbReference>
<sequence length="155" mass="17330">MENLSELLSKFRSFIPFAESLRGMSGEQWNRPLQPGKWPVCGVIGHMMLWDEHFKDNAISPIAAGASLTLKHTDFDAFNAQAASYASSVGQNELIDACILQRRQLVELLESLSPGQCEANYLDGDGNAFTIRAYLVDFIDHDRHHRLQIEALPNA</sequence>
<dbReference type="RefSeq" id="WP_162357084.1">
    <property type="nucleotide sequence ID" value="NZ_CP048209.1"/>
</dbReference>